<accession>A0A2Z7BQU4</accession>
<keyword evidence="3" id="KW-1185">Reference proteome</keyword>
<evidence type="ECO:0000259" key="1">
    <source>
        <dbReference type="Pfam" id="PF03108"/>
    </source>
</evidence>
<dbReference type="AlphaFoldDB" id="A0A2Z7BQU4"/>
<organism evidence="2 3">
    <name type="scientific">Dorcoceras hygrometricum</name>
    <dbReference type="NCBI Taxonomy" id="472368"/>
    <lineage>
        <taxon>Eukaryota</taxon>
        <taxon>Viridiplantae</taxon>
        <taxon>Streptophyta</taxon>
        <taxon>Embryophyta</taxon>
        <taxon>Tracheophyta</taxon>
        <taxon>Spermatophyta</taxon>
        <taxon>Magnoliopsida</taxon>
        <taxon>eudicotyledons</taxon>
        <taxon>Gunneridae</taxon>
        <taxon>Pentapetalae</taxon>
        <taxon>asterids</taxon>
        <taxon>lamiids</taxon>
        <taxon>Lamiales</taxon>
        <taxon>Gesneriaceae</taxon>
        <taxon>Didymocarpoideae</taxon>
        <taxon>Trichosporeae</taxon>
        <taxon>Loxocarpinae</taxon>
        <taxon>Dorcoceras</taxon>
    </lineage>
</organism>
<evidence type="ECO:0000313" key="3">
    <source>
        <dbReference type="Proteomes" id="UP000250235"/>
    </source>
</evidence>
<evidence type="ECO:0000313" key="2">
    <source>
        <dbReference type="EMBL" id="KZV36626.1"/>
    </source>
</evidence>
<dbReference type="Proteomes" id="UP000250235">
    <property type="component" value="Unassembled WGS sequence"/>
</dbReference>
<dbReference type="OrthoDB" id="683469at2759"/>
<sequence length="147" mass="17281">WSQCIHGGGKTFKDVIEFRIYVKYNVIASKISFLYKKNDSAKLIVVCSASNCRWRIYSSKHKSDYLFGIRQCNLELSCRSRGHPRADIFGLNIVKDKLHAINKDIHREYCIELEYYKLWMGKRSALHEINGNDKNVRGRLQWYCSVL</sequence>
<gene>
    <name evidence="2" type="ORF">F511_39810</name>
</gene>
<proteinExistence type="predicted"/>
<protein>
    <recommendedName>
        <fullName evidence="1">Transposase MuDR plant domain-containing protein</fullName>
    </recommendedName>
</protein>
<reference evidence="2 3" key="1">
    <citation type="journal article" date="2015" name="Proc. Natl. Acad. Sci. U.S.A.">
        <title>The resurrection genome of Boea hygrometrica: A blueprint for survival of dehydration.</title>
        <authorList>
            <person name="Xiao L."/>
            <person name="Yang G."/>
            <person name="Zhang L."/>
            <person name="Yang X."/>
            <person name="Zhao S."/>
            <person name="Ji Z."/>
            <person name="Zhou Q."/>
            <person name="Hu M."/>
            <person name="Wang Y."/>
            <person name="Chen M."/>
            <person name="Xu Y."/>
            <person name="Jin H."/>
            <person name="Xiao X."/>
            <person name="Hu G."/>
            <person name="Bao F."/>
            <person name="Hu Y."/>
            <person name="Wan P."/>
            <person name="Li L."/>
            <person name="Deng X."/>
            <person name="Kuang T."/>
            <person name="Xiang C."/>
            <person name="Zhu J.K."/>
            <person name="Oliver M.J."/>
            <person name="He Y."/>
        </authorList>
    </citation>
    <scope>NUCLEOTIDE SEQUENCE [LARGE SCALE GENOMIC DNA]</scope>
    <source>
        <strain evidence="3">cv. XS01</strain>
    </source>
</reference>
<dbReference type="InterPro" id="IPR004332">
    <property type="entry name" value="Transposase_MuDR"/>
</dbReference>
<feature type="non-terminal residue" evidence="2">
    <location>
        <position position="1"/>
    </location>
</feature>
<dbReference type="EMBL" id="KV003328">
    <property type="protein sequence ID" value="KZV36626.1"/>
    <property type="molecule type" value="Genomic_DNA"/>
</dbReference>
<feature type="domain" description="Transposase MuDR plant" evidence="1">
    <location>
        <begin position="7"/>
        <end position="69"/>
    </location>
</feature>
<name>A0A2Z7BQU4_9LAMI</name>
<dbReference type="Pfam" id="PF03108">
    <property type="entry name" value="DBD_Tnp_Mut"/>
    <property type="match status" value="1"/>
</dbReference>